<gene>
    <name evidence="2" type="ORF">PMAA_088110</name>
</gene>
<feature type="transmembrane region" description="Helical" evidence="1">
    <location>
        <begin position="79"/>
        <end position="97"/>
    </location>
</feature>
<keyword evidence="1" id="KW-0472">Membrane</keyword>
<feature type="transmembrane region" description="Helical" evidence="1">
    <location>
        <begin position="12"/>
        <end position="29"/>
    </location>
</feature>
<protein>
    <submittedName>
        <fullName evidence="2">Uncharacterized protein</fullName>
    </submittedName>
</protein>
<dbReference type="STRING" id="441960.B6QDS7"/>
<dbReference type="PhylomeDB" id="B6QDS7"/>
<feature type="transmembrane region" description="Helical" evidence="1">
    <location>
        <begin position="183"/>
        <end position="202"/>
    </location>
</feature>
<feature type="transmembrane region" description="Helical" evidence="1">
    <location>
        <begin position="49"/>
        <end position="67"/>
    </location>
</feature>
<feature type="transmembrane region" description="Helical" evidence="1">
    <location>
        <begin position="279"/>
        <end position="302"/>
    </location>
</feature>
<keyword evidence="3" id="KW-1185">Reference proteome</keyword>
<dbReference type="OrthoDB" id="10252009at2759"/>
<name>B6QDS7_TALMQ</name>
<sequence>MYWPASRNERWFCWTIFVQTVAVLVLEIYNLSQWQSWVQPNGSQVPVSYLVPINLSLIMFAVFYESLLSLKLVHDKSNILLLAICVSKACIFAYSIMQYASMHKNAIIIQTNRDMFNQPLVDLSRDLWKEIRPAEMMVPIIVGIATLIVCPIAYQLHKEYSWAIYQCVQGDPKTRFRYRGYEVYLVLILFDLYFLVGFMIQYNLVNVHFIEPEFSLTMALIPTVVMVLVLSVYFVRYENKIGTIIVIISYLGILAYIISRLVVLFGDSLYSKTIGKDMMLLFAFAALIFTFLATACAIYCLLNYDHSLKLVFDRKSQIPRQSFAFQELPNRYNASRESLRMSID</sequence>
<evidence type="ECO:0000256" key="1">
    <source>
        <dbReference type="SAM" id="Phobius"/>
    </source>
</evidence>
<reference evidence="3" key="1">
    <citation type="journal article" date="2015" name="Genome Announc.">
        <title>Genome sequence of the AIDS-associated pathogen Penicillium marneffei (ATCC18224) and its near taxonomic relative Talaromyces stipitatus (ATCC10500).</title>
        <authorList>
            <person name="Nierman W.C."/>
            <person name="Fedorova-Abrams N.D."/>
            <person name="Andrianopoulos A."/>
        </authorList>
    </citation>
    <scope>NUCLEOTIDE SEQUENCE [LARGE SCALE GENOMIC DNA]</scope>
    <source>
        <strain evidence="3">ATCC 18224 / CBS 334.59 / QM 7333</strain>
    </source>
</reference>
<proteinExistence type="predicted"/>
<keyword evidence="1" id="KW-1133">Transmembrane helix</keyword>
<dbReference type="PANTHER" id="PTHR34391:SF1">
    <property type="entry name" value="UPF0658 GOLGI APPARATUS MEMBRANE PROTEIN C1952.10C-RELATED"/>
    <property type="match status" value="1"/>
</dbReference>
<keyword evidence="1" id="KW-0812">Transmembrane</keyword>
<evidence type="ECO:0000313" key="2">
    <source>
        <dbReference type="EMBL" id="EEA24837.1"/>
    </source>
</evidence>
<organism evidence="2 3">
    <name type="scientific">Talaromyces marneffei (strain ATCC 18224 / CBS 334.59 / QM 7333)</name>
    <name type="common">Penicillium marneffei</name>
    <dbReference type="NCBI Taxonomy" id="441960"/>
    <lineage>
        <taxon>Eukaryota</taxon>
        <taxon>Fungi</taxon>
        <taxon>Dikarya</taxon>
        <taxon>Ascomycota</taxon>
        <taxon>Pezizomycotina</taxon>
        <taxon>Eurotiomycetes</taxon>
        <taxon>Eurotiomycetidae</taxon>
        <taxon>Eurotiales</taxon>
        <taxon>Trichocomaceae</taxon>
        <taxon>Talaromyces</taxon>
        <taxon>Talaromyces sect. Talaromyces</taxon>
    </lineage>
</organism>
<dbReference type="AlphaFoldDB" id="B6QDS7"/>
<dbReference type="Proteomes" id="UP000001294">
    <property type="component" value="Unassembled WGS sequence"/>
</dbReference>
<feature type="transmembrane region" description="Helical" evidence="1">
    <location>
        <begin position="214"/>
        <end position="234"/>
    </location>
</feature>
<dbReference type="VEuPathDB" id="FungiDB:PMAA_088110"/>
<dbReference type="PANTHER" id="PTHR34391">
    <property type="entry name" value="UPF0658 GOLGI APPARATUS MEMBRANE PROTEIN C1952.10C-RELATED"/>
    <property type="match status" value="1"/>
</dbReference>
<dbReference type="HOGENOM" id="CLU_029564_1_0_1"/>
<accession>B6QDS7</accession>
<feature type="transmembrane region" description="Helical" evidence="1">
    <location>
        <begin position="241"/>
        <end position="259"/>
    </location>
</feature>
<evidence type="ECO:0000313" key="3">
    <source>
        <dbReference type="Proteomes" id="UP000001294"/>
    </source>
</evidence>
<feature type="transmembrane region" description="Helical" evidence="1">
    <location>
        <begin position="136"/>
        <end position="154"/>
    </location>
</feature>
<dbReference type="InterPro" id="IPR040410">
    <property type="entry name" value="UPF0658_Golgi"/>
</dbReference>
<dbReference type="EMBL" id="DS995901">
    <property type="protein sequence ID" value="EEA24837.1"/>
    <property type="molecule type" value="Genomic_DNA"/>
</dbReference>
<dbReference type="GO" id="GO:0005794">
    <property type="term" value="C:Golgi apparatus"/>
    <property type="evidence" value="ECO:0007669"/>
    <property type="project" value="TreeGrafter"/>
</dbReference>